<evidence type="ECO:0000259" key="3">
    <source>
        <dbReference type="PROSITE" id="PS00498"/>
    </source>
</evidence>
<reference evidence="5" key="1">
    <citation type="journal article" date="2019" name="Int. J. Syst. Evol. Microbiol.">
        <title>The Global Catalogue of Microorganisms (GCM) 10K type strain sequencing project: providing services to taxonomists for standard genome sequencing and annotation.</title>
        <authorList>
            <consortium name="The Broad Institute Genomics Platform"/>
            <consortium name="The Broad Institute Genome Sequencing Center for Infectious Disease"/>
            <person name="Wu L."/>
            <person name="Ma J."/>
        </authorList>
    </citation>
    <scope>NUCLEOTIDE SEQUENCE [LARGE SCALE GENOMIC DNA]</scope>
    <source>
        <strain evidence="5">JCM 17705</strain>
    </source>
</reference>
<dbReference type="SUPFAM" id="SSF53474">
    <property type="entry name" value="alpha/beta-Hydrolases"/>
    <property type="match status" value="1"/>
</dbReference>
<dbReference type="RefSeq" id="WP_345211496.1">
    <property type="nucleotide sequence ID" value="NZ_BAABFT010000006.1"/>
</dbReference>
<evidence type="ECO:0000313" key="4">
    <source>
        <dbReference type="EMBL" id="GAA4324245.1"/>
    </source>
</evidence>
<dbReference type="InterPro" id="IPR002227">
    <property type="entry name" value="Tyrosinase_Cu-bd"/>
</dbReference>
<dbReference type="EMBL" id="BAABFT010000006">
    <property type="protein sequence ID" value="GAA4324245.1"/>
    <property type="molecule type" value="Genomic_DNA"/>
</dbReference>
<comment type="caution">
    <text evidence="4">The sequence shown here is derived from an EMBL/GenBank/DDBJ whole genome shotgun (WGS) entry which is preliminary data.</text>
</comment>
<dbReference type="PANTHER" id="PTHR48081:SF13">
    <property type="entry name" value="ALPHA_BETA HYDROLASE"/>
    <property type="match status" value="1"/>
</dbReference>
<dbReference type="InterPro" id="IPR029058">
    <property type="entry name" value="AB_hydrolase_fold"/>
</dbReference>
<gene>
    <name evidence="4" type="ORF">GCM10023149_25710</name>
</gene>
<dbReference type="Proteomes" id="UP001500582">
    <property type="component" value="Unassembled WGS sequence"/>
</dbReference>
<evidence type="ECO:0000256" key="1">
    <source>
        <dbReference type="ARBA" id="ARBA00022801"/>
    </source>
</evidence>
<sequence>MKKFSYLIMLLLLVCAGASAQEADTLALPNTKLIRNIPYVANGHPQQNFDLYIPNNAKKPMPVILWIHGGAWEGGFKKWIDVAYLVGQGYAIASIDYRFSQHAIFPAQAIDCNEAIYYIWKNAAKYNLDVNRFVIGGGSAGGHLASLIGLSYNNKVKGFYNDINKSSKIRIRGVLDFYGPADFNVVHGTATLSFDYDDEKSAVTRLLGAMTLDRPDIAAYASPVTYIDKDDPPFIIFHGDKDQLVPFWESRQFYARLKLAGVKAELVKLPGVGHAGGEFSAPAMQKKVIDFLNEVLK</sequence>
<keyword evidence="2" id="KW-0732">Signal</keyword>
<dbReference type="PROSITE" id="PS00498">
    <property type="entry name" value="TYROSINASE_2"/>
    <property type="match status" value="1"/>
</dbReference>
<feature type="chain" id="PRO_5045314634" evidence="2">
    <location>
        <begin position="21"/>
        <end position="297"/>
    </location>
</feature>
<dbReference type="PANTHER" id="PTHR48081">
    <property type="entry name" value="AB HYDROLASE SUPERFAMILY PROTEIN C4A8.06C"/>
    <property type="match status" value="1"/>
</dbReference>
<proteinExistence type="predicted"/>
<evidence type="ECO:0000313" key="5">
    <source>
        <dbReference type="Proteomes" id="UP001500582"/>
    </source>
</evidence>
<keyword evidence="1 4" id="KW-0378">Hydrolase</keyword>
<dbReference type="InterPro" id="IPR049492">
    <property type="entry name" value="BD-FAE-like_dom"/>
</dbReference>
<keyword evidence="5" id="KW-1185">Reference proteome</keyword>
<accession>A0ABP8GHD0</accession>
<evidence type="ECO:0000256" key="2">
    <source>
        <dbReference type="SAM" id="SignalP"/>
    </source>
</evidence>
<organism evidence="4 5">
    <name type="scientific">Mucilaginibacter gynuensis</name>
    <dbReference type="NCBI Taxonomy" id="1302236"/>
    <lineage>
        <taxon>Bacteria</taxon>
        <taxon>Pseudomonadati</taxon>
        <taxon>Bacteroidota</taxon>
        <taxon>Sphingobacteriia</taxon>
        <taxon>Sphingobacteriales</taxon>
        <taxon>Sphingobacteriaceae</taxon>
        <taxon>Mucilaginibacter</taxon>
    </lineage>
</organism>
<feature type="signal peptide" evidence="2">
    <location>
        <begin position="1"/>
        <end position="20"/>
    </location>
</feature>
<dbReference type="InterPro" id="IPR050300">
    <property type="entry name" value="GDXG_lipolytic_enzyme"/>
</dbReference>
<dbReference type="Pfam" id="PF20434">
    <property type="entry name" value="BD-FAE"/>
    <property type="match status" value="1"/>
</dbReference>
<protein>
    <submittedName>
        <fullName evidence="4">Alpha/beta hydrolase</fullName>
    </submittedName>
</protein>
<dbReference type="GO" id="GO:0016787">
    <property type="term" value="F:hydrolase activity"/>
    <property type="evidence" value="ECO:0007669"/>
    <property type="project" value="UniProtKB-KW"/>
</dbReference>
<feature type="domain" description="Tyrosinase copper-binding" evidence="3">
    <location>
        <begin position="231"/>
        <end position="242"/>
    </location>
</feature>
<dbReference type="Gene3D" id="3.40.50.1820">
    <property type="entry name" value="alpha/beta hydrolase"/>
    <property type="match status" value="1"/>
</dbReference>
<name>A0ABP8GHD0_9SPHI</name>